<dbReference type="Proteomes" id="UP001189429">
    <property type="component" value="Unassembled WGS sequence"/>
</dbReference>
<evidence type="ECO:0000313" key="4">
    <source>
        <dbReference type="EMBL" id="CAK0826511.1"/>
    </source>
</evidence>
<keyword evidence="5" id="KW-1185">Reference proteome</keyword>
<gene>
    <name evidence="4" type="ORF">PCOR1329_LOCUS26337</name>
</gene>
<sequence length="284" mass="31841">MCAPVRHPPTKRRNQSYLACGESGTTWLQFILYTLCTKGGRELDHISNYVPFLENDKSFEFDQAGASRVAAQFASGHAAIGWRLFNTHLWWDMLPKGPEAKYIYVVRSAKDVVFSFYAHLSHQALSDGGFSGSFEEFFIEWCAGKIPFGPWADSLKSFMVDTNQGLQAAARDERILILSYAELKNDIGSAVRRIISHCNVDISEAEIEKCLPRFDISYMKANNAKFEPRSVRWEDKGDGFQFIRHGQSGDGQRAFSAAQDAAFADMLASSFPDGIPSVMREFCG</sequence>
<evidence type="ECO:0000259" key="3">
    <source>
        <dbReference type="Pfam" id="PF00685"/>
    </source>
</evidence>
<reference evidence="4" key="1">
    <citation type="submission" date="2023-10" db="EMBL/GenBank/DDBJ databases">
        <authorList>
            <person name="Chen Y."/>
            <person name="Shah S."/>
            <person name="Dougan E. K."/>
            <person name="Thang M."/>
            <person name="Chan C."/>
        </authorList>
    </citation>
    <scope>NUCLEOTIDE SEQUENCE [LARGE SCALE GENOMIC DNA]</scope>
</reference>
<evidence type="ECO:0000256" key="1">
    <source>
        <dbReference type="ARBA" id="ARBA00005771"/>
    </source>
</evidence>
<dbReference type="InterPro" id="IPR000863">
    <property type="entry name" value="Sulfotransferase_dom"/>
</dbReference>
<dbReference type="PANTHER" id="PTHR11783">
    <property type="entry name" value="SULFOTRANSFERASE SULT"/>
    <property type="match status" value="1"/>
</dbReference>
<dbReference type="EMBL" id="CAUYUJ010009346">
    <property type="protein sequence ID" value="CAK0826511.1"/>
    <property type="molecule type" value="Genomic_DNA"/>
</dbReference>
<dbReference type="SUPFAM" id="SSF52540">
    <property type="entry name" value="P-loop containing nucleoside triphosphate hydrolases"/>
    <property type="match status" value="1"/>
</dbReference>
<dbReference type="Pfam" id="PF00685">
    <property type="entry name" value="Sulfotransfer_1"/>
    <property type="match status" value="1"/>
</dbReference>
<evidence type="ECO:0000256" key="2">
    <source>
        <dbReference type="ARBA" id="ARBA00022679"/>
    </source>
</evidence>
<dbReference type="Gene3D" id="3.40.50.300">
    <property type="entry name" value="P-loop containing nucleotide triphosphate hydrolases"/>
    <property type="match status" value="1"/>
</dbReference>
<proteinExistence type="inferred from homology"/>
<comment type="caution">
    <text evidence="4">The sequence shown here is derived from an EMBL/GenBank/DDBJ whole genome shotgun (WGS) entry which is preliminary data.</text>
</comment>
<evidence type="ECO:0000313" key="5">
    <source>
        <dbReference type="Proteomes" id="UP001189429"/>
    </source>
</evidence>
<name>A0ABN9S418_9DINO</name>
<feature type="domain" description="Sulfotransferase" evidence="3">
    <location>
        <begin position="23"/>
        <end position="266"/>
    </location>
</feature>
<organism evidence="4 5">
    <name type="scientific">Prorocentrum cordatum</name>
    <dbReference type="NCBI Taxonomy" id="2364126"/>
    <lineage>
        <taxon>Eukaryota</taxon>
        <taxon>Sar</taxon>
        <taxon>Alveolata</taxon>
        <taxon>Dinophyceae</taxon>
        <taxon>Prorocentrales</taxon>
        <taxon>Prorocentraceae</taxon>
        <taxon>Prorocentrum</taxon>
    </lineage>
</organism>
<keyword evidence="2" id="KW-0808">Transferase</keyword>
<accession>A0ABN9S418</accession>
<protein>
    <recommendedName>
        <fullName evidence="3">Sulfotransferase domain-containing protein</fullName>
    </recommendedName>
</protein>
<comment type="similarity">
    <text evidence="1">Belongs to the sulfotransferase 1 family.</text>
</comment>
<dbReference type="InterPro" id="IPR027417">
    <property type="entry name" value="P-loop_NTPase"/>
</dbReference>